<organism evidence="2 3">
    <name type="scientific">Paenibacillus yonginensis</name>
    <dbReference type="NCBI Taxonomy" id="1462996"/>
    <lineage>
        <taxon>Bacteria</taxon>
        <taxon>Bacillati</taxon>
        <taxon>Bacillota</taxon>
        <taxon>Bacilli</taxon>
        <taxon>Bacillales</taxon>
        <taxon>Paenibacillaceae</taxon>
        <taxon>Paenibacillus</taxon>
    </lineage>
</organism>
<dbReference type="OrthoDB" id="2589860at2"/>
<accession>A0A1B1MY55</accession>
<keyword evidence="3" id="KW-1185">Reference proteome</keyword>
<proteinExistence type="predicted"/>
<protein>
    <recommendedName>
        <fullName evidence="4">WXG100 family type VII secretion target</fullName>
    </recommendedName>
</protein>
<feature type="compositionally biased region" description="Polar residues" evidence="1">
    <location>
        <begin position="171"/>
        <end position="182"/>
    </location>
</feature>
<evidence type="ECO:0000313" key="2">
    <source>
        <dbReference type="EMBL" id="ANS74110.1"/>
    </source>
</evidence>
<dbReference type="AlphaFoldDB" id="A0A1B1MY55"/>
<gene>
    <name evidence="2" type="ORF">AWM70_05570</name>
</gene>
<dbReference type="KEGG" id="pyg:AWM70_05570"/>
<dbReference type="Proteomes" id="UP000092573">
    <property type="component" value="Chromosome"/>
</dbReference>
<evidence type="ECO:0008006" key="4">
    <source>
        <dbReference type="Google" id="ProtNLM"/>
    </source>
</evidence>
<dbReference type="STRING" id="1462996.AWM70_05570"/>
<name>A0A1B1MY55_9BACL</name>
<feature type="region of interest" description="Disordered" evidence="1">
    <location>
        <begin position="150"/>
        <end position="182"/>
    </location>
</feature>
<reference evidence="2 3" key="1">
    <citation type="submission" date="2016-01" db="EMBL/GenBank/DDBJ databases">
        <title>Complete Genome Sequence of Paenibacillus yonginensis DCY84, a novel Plant Growth-Promoting Bacteria with Elicitation of Induced Systemic Resistance.</title>
        <authorList>
            <person name="Kim Y.J."/>
            <person name="Yang D.C."/>
            <person name="Sukweenadhi J."/>
        </authorList>
    </citation>
    <scope>NUCLEOTIDE SEQUENCE [LARGE SCALE GENOMIC DNA]</scope>
    <source>
        <strain evidence="2 3">DCY84</strain>
    </source>
</reference>
<dbReference type="EMBL" id="CP014167">
    <property type="protein sequence ID" value="ANS74110.1"/>
    <property type="molecule type" value="Genomic_DNA"/>
</dbReference>
<evidence type="ECO:0000313" key="3">
    <source>
        <dbReference type="Proteomes" id="UP000092573"/>
    </source>
</evidence>
<dbReference type="RefSeq" id="WP_068694715.1">
    <property type="nucleotide sequence ID" value="NZ_CP014167.1"/>
</dbReference>
<evidence type="ECO:0000256" key="1">
    <source>
        <dbReference type="SAM" id="MobiDB-lite"/>
    </source>
</evidence>
<sequence>MRISIEPEQLRSAGSGLQRSAEQLHTIAEHLNRMLYSFSQENESAWAAVMAKWEQARLLSEQFGQELFRLGQGLQVRSAAYDEEDRHFGSTFARGTGSYGQAASLYRTLRLGTDSLILPSAKFSPGVISNPRSAVDAVRREWHETRYGHQELKGTWDSGEPADSGQPDTLRWSSGNHTTPFSGLTRKKMAEKMILNEAALNPQPWVFTNPASGL</sequence>